<dbReference type="PROSITE" id="PS51257">
    <property type="entry name" value="PROKAR_LIPOPROTEIN"/>
    <property type="match status" value="1"/>
</dbReference>
<evidence type="ECO:0000256" key="5">
    <source>
        <dbReference type="ARBA" id="ARBA00023288"/>
    </source>
</evidence>
<keyword evidence="4" id="KW-0564">Palmitate</keyword>
<feature type="chain" id="PRO_5039260630" evidence="7">
    <location>
        <begin position="24"/>
        <end position="564"/>
    </location>
</feature>
<comment type="caution">
    <text evidence="8">The sequence shown here is derived from an EMBL/GenBank/DDBJ whole genome shotgun (WGS) entry which is preliminary data.</text>
</comment>
<feature type="signal peptide" evidence="7">
    <location>
        <begin position="1"/>
        <end position="23"/>
    </location>
</feature>
<reference evidence="8" key="1">
    <citation type="submission" date="2020-06" db="EMBL/GenBank/DDBJ databases">
        <title>Paenibacillus sp. nov., isolated from soil.</title>
        <authorList>
            <person name="Seo Y.L."/>
        </authorList>
    </citation>
    <scope>NUCLEOTIDE SEQUENCE [LARGE SCALE GENOMIC DNA]</scope>
    <source>
        <strain evidence="8">JW14</strain>
    </source>
</reference>
<keyword evidence="5" id="KW-0449">Lipoprotein</keyword>
<dbReference type="RefSeq" id="WP_175370835.1">
    <property type="nucleotide sequence ID" value="NZ_JABWCS010000199.1"/>
</dbReference>
<dbReference type="Proteomes" id="UP000564806">
    <property type="component" value="Unassembled WGS sequence"/>
</dbReference>
<dbReference type="Gene3D" id="3.40.190.10">
    <property type="entry name" value="Periplasmic binding protein-like II"/>
    <property type="match status" value="2"/>
</dbReference>
<accession>A0A850ENQ5</accession>
<organism evidence="8 9">
    <name type="scientific">Paenibacillus agri</name>
    <dbReference type="NCBI Taxonomy" id="2744309"/>
    <lineage>
        <taxon>Bacteria</taxon>
        <taxon>Bacillati</taxon>
        <taxon>Bacillota</taxon>
        <taxon>Bacilli</taxon>
        <taxon>Bacillales</taxon>
        <taxon>Paenibacillaceae</taxon>
        <taxon>Paenibacillus</taxon>
    </lineage>
</organism>
<dbReference type="Pfam" id="PF13416">
    <property type="entry name" value="SBP_bac_8"/>
    <property type="match status" value="1"/>
</dbReference>
<dbReference type="SUPFAM" id="SSF53850">
    <property type="entry name" value="Periplasmic binding protein-like II"/>
    <property type="match status" value="1"/>
</dbReference>
<keyword evidence="9" id="KW-1185">Reference proteome</keyword>
<evidence type="ECO:0000256" key="4">
    <source>
        <dbReference type="ARBA" id="ARBA00023139"/>
    </source>
</evidence>
<name>A0A850ENQ5_9BACL</name>
<dbReference type="InterPro" id="IPR050490">
    <property type="entry name" value="Bact_solute-bd_prot1"/>
</dbReference>
<feature type="region of interest" description="Disordered" evidence="6">
    <location>
        <begin position="32"/>
        <end position="66"/>
    </location>
</feature>
<keyword evidence="1" id="KW-1003">Cell membrane</keyword>
<protein>
    <submittedName>
        <fullName evidence="8">Extracellular solute-binding protein</fullName>
    </submittedName>
</protein>
<dbReference type="EMBL" id="JABWCS010000199">
    <property type="protein sequence ID" value="NUU60232.1"/>
    <property type="molecule type" value="Genomic_DNA"/>
</dbReference>
<dbReference type="InterPro" id="IPR006059">
    <property type="entry name" value="SBP"/>
</dbReference>
<evidence type="ECO:0000256" key="1">
    <source>
        <dbReference type="ARBA" id="ARBA00022475"/>
    </source>
</evidence>
<proteinExistence type="predicted"/>
<feature type="compositionally biased region" description="Polar residues" evidence="6">
    <location>
        <begin position="44"/>
        <end position="55"/>
    </location>
</feature>
<dbReference type="PANTHER" id="PTHR43649">
    <property type="entry name" value="ARABINOSE-BINDING PROTEIN-RELATED"/>
    <property type="match status" value="1"/>
</dbReference>
<evidence type="ECO:0000256" key="2">
    <source>
        <dbReference type="ARBA" id="ARBA00022729"/>
    </source>
</evidence>
<evidence type="ECO:0000256" key="3">
    <source>
        <dbReference type="ARBA" id="ARBA00023136"/>
    </source>
</evidence>
<gene>
    <name evidence="8" type="ORF">HPT30_07735</name>
</gene>
<evidence type="ECO:0000313" key="9">
    <source>
        <dbReference type="Proteomes" id="UP000564806"/>
    </source>
</evidence>
<keyword evidence="3" id="KW-0472">Membrane</keyword>
<dbReference type="AlphaFoldDB" id="A0A850ENQ5"/>
<evidence type="ECO:0000256" key="7">
    <source>
        <dbReference type="SAM" id="SignalP"/>
    </source>
</evidence>
<sequence length="564" mass="63547">MAIKRKPMKMVTLLLAMIMTLSAAGCSSGGNNGSNNGGNAEGSKSTNAPVQTEAATETKLSEDEPGWKADTSPITFDWYLNFSWFPNKWGVDATSKYITKKTGVDINFIVPAGNENEKLNTLVASGKLPDFITIDFANDNVKKMIEGELVLPLNKLAEEYDPYFFKASDPAKLNWYTQEDGNVYGYPNASSSPADYEKYGDTYVANQVFVVRKDMYEAIGKPDMSTPEGFLKALQLAKEKYPQVNGQPLIPLGLHEFGDTGNYSLEAYLQNFLAIPREKDGKLYNRETDPEYVTWLKTLRQANQDGLLAKDIFIDKRVQMEEKIAQGRYFAMLYQRTDFANQEGTLYQKNPEQIYIAIDGPANSKHDAPTLDGPGISGWTITLISKNVKDKARAIRFLSYLNSEEGNKDLFLGEKGVSYDTIDGKDQFKPEVLELLNKDRSSFDKQYGSSFTFWMLMNTNITQQWTNPTVEPFKQLEDWTRGKTKSASAFEGIDPTGNSPEGIIGSKIKSLRAKTLPKLLMAPSDAEFDKIWNDYLEKQQKEGLEKFQAYQQKKYEENKQKLSQ</sequence>
<dbReference type="PANTHER" id="PTHR43649:SF33">
    <property type="entry name" value="POLYGALACTURONAN_RHAMNOGALACTURONAN-BINDING PROTEIN YTCQ"/>
    <property type="match status" value="1"/>
</dbReference>
<evidence type="ECO:0000313" key="8">
    <source>
        <dbReference type="EMBL" id="NUU60232.1"/>
    </source>
</evidence>
<keyword evidence="2 7" id="KW-0732">Signal</keyword>
<evidence type="ECO:0000256" key="6">
    <source>
        <dbReference type="SAM" id="MobiDB-lite"/>
    </source>
</evidence>